<accession>A0ABT1SSR8</accession>
<dbReference type="RefSeq" id="WP_062412541.1">
    <property type="nucleotide sequence ID" value="NZ_JAJCIO010000016.1"/>
</dbReference>
<dbReference type="InterPro" id="IPR051464">
    <property type="entry name" value="Peptidase_M42_aminopept"/>
</dbReference>
<proteinExistence type="inferred from homology"/>
<evidence type="ECO:0000256" key="2">
    <source>
        <dbReference type="ARBA" id="ARBA00022438"/>
    </source>
</evidence>
<keyword evidence="2" id="KW-0031">Aminopeptidase</keyword>
<keyword evidence="8" id="KW-1185">Reference proteome</keyword>
<dbReference type="EMBL" id="JANGEW010000013">
    <property type="protein sequence ID" value="MCQ5342914.1"/>
    <property type="molecule type" value="Genomic_DNA"/>
</dbReference>
<evidence type="ECO:0000256" key="6">
    <source>
        <dbReference type="PIRNR" id="PIRNR001123"/>
    </source>
</evidence>
<dbReference type="PANTHER" id="PTHR32481:SF7">
    <property type="entry name" value="AMINOPEPTIDASE YHFE-RELATED"/>
    <property type="match status" value="1"/>
</dbReference>
<dbReference type="SUPFAM" id="SSF53187">
    <property type="entry name" value="Zn-dependent exopeptidases"/>
    <property type="match status" value="1"/>
</dbReference>
<sequence length="314" mass="35346">MKRDLCNICGVSGYESEVAKRIYEILKNTKHDDLKIDVVGNVILLKKGKIGQKKVMISAHMDEVGFQVINKISDYMYKIKPLGNIKTWNAFQQRVESNNSFGVIRAFDEANLRANNYENIYLEILNGNGVETGDIFGFEKNFKETDTDYFGKALDNRLACSLLIEIIKENISTSADIYYVFTTQEEIGMRGIRVAKSTIAPDYFINIDVSAVGNMNSIQMSKGVGIKISDSMCVSSIELVKLLKEIAIDSNIIFQMEVSDCGTSELIITNELDYGMEEVGISIPCKYLHSANSVVKKDDLMECEKLIHKMVKKF</sequence>
<keyword evidence="5" id="KW-0378">Hydrolase</keyword>
<dbReference type="Proteomes" id="UP001206692">
    <property type="component" value="Unassembled WGS sequence"/>
</dbReference>
<dbReference type="Gene3D" id="2.40.30.40">
    <property type="entry name" value="Peptidase M42, domain 2"/>
    <property type="match status" value="1"/>
</dbReference>
<dbReference type="InterPro" id="IPR008007">
    <property type="entry name" value="Peptidase_M42"/>
</dbReference>
<evidence type="ECO:0000256" key="1">
    <source>
        <dbReference type="ARBA" id="ARBA00006272"/>
    </source>
</evidence>
<dbReference type="Pfam" id="PF05343">
    <property type="entry name" value="Peptidase_M42"/>
    <property type="match status" value="1"/>
</dbReference>
<evidence type="ECO:0000313" key="7">
    <source>
        <dbReference type="EMBL" id="MCQ5342914.1"/>
    </source>
</evidence>
<evidence type="ECO:0000256" key="4">
    <source>
        <dbReference type="ARBA" id="ARBA00022723"/>
    </source>
</evidence>
<dbReference type="PANTHER" id="PTHR32481">
    <property type="entry name" value="AMINOPEPTIDASE"/>
    <property type="match status" value="1"/>
</dbReference>
<evidence type="ECO:0000256" key="5">
    <source>
        <dbReference type="ARBA" id="ARBA00022801"/>
    </source>
</evidence>
<gene>
    <name evidence="7" type="ORF">NE675_07765</name>
</gene>
<keyword evidence="3" id="KW-0645">Protease</keyword>
<dbReference type="PIRSF" id="PIRSF001123">
    <property type="entry name" value="PepA_GA"/>
    <property type="match status" value="1"/>
</dbReference>
<evidence type="ECO:0008006" key="9">
    <source>
        <dbReference type="Google" id="ProtNLM"/>
    </source>
</evidence>
<evidence type="ECO:0000256" key="3">
    <source>
        <dbReference type="ARBA" id="ARBA00022670"/>
    </source>
</evidence>
<organism evidence="7 8">
    <name type="scientific">Megasphaera massiliensis</name>
    <dbReference type="NCBI Taxonomy" id="1232428"/>
    <lineage>
        <taxon>Bacteria</taxon>
        <taxon>Bacillati</taxon>
        <taxon>Bacillota</taxon>
        <taxon>Negativicutes</taxon>
        <taxon>Veillonellales</taxon>
        <taxon>Veillonellaceae</taxon>
        <taxon>Megasphaera</taxon>
    </lineage>
</organism>
<comment type="similarity">
    <text evidence="1 6">Belongs to the peptidase M42 family.</text>
</comment>
<evidence type="ECO:0000313" key="8">
    <source>
        <dbReference type="Proteomes" id="UP001206692"/>
    </source>
</evidence>
<comment type="caution">
    <text evidence="7">The sequence shown here is derived from an EMBL/GenBank/DDBJ whole genome shotgun (WGS) entry which is preliminary data.</text>
</comment>
<name>A0ABT1SSR8_9FIRM</name>
<dbReference type="Gene3D" id="3.40.630.10">
    <property type="entry name" value="Zn peptidases"/>
    <property type="match status" value="1"/>
</dbReference>
<reference evidence="7 8" key="1">
    <citation type="submission" date="2022-06" db="EMBL/GenBank/DDBJ databases">
        <title>Isolation of gut microbiota from human fecal samples.</title>
        <authorList>
            <person name="Pamer E.G."/>
            <person name="Barat B."/>
            <person name="Waligurski E."/>
            <person name="Medina S."/>
            <person name="Paddock L."/>
            <person name="Mostad J."/>
        </authorList>
    </citation>
    <scope>NUCLEOTIDE SEQUENCE [LARGE SCALE GENOMIC DNA]</scope>
    <source>
        <strain evidence="7 8">DFI.1.1</strain>
    </source>
</reference>
<protein>
    <recommendedName>
        <fullName evidence="9">M42 family peptidase</fullName>
    </recommendedName>
</protein>
<keyword evidence="4" id="KW-0479">Metal-binding</keyword>
<dbReference type="InterPro" id="IPR023367">
    <property type="entry name" value="Peptidase_M42_dom2"/>
</dbReference>